<evidence type="ECO:0000313" key="1">
    <source>
        <dbReference type="EMBL" id="APF20762.1"/>
    </source>
</evidence>
<dbReference type="AlphaFoldDB" id="A0A1J1CFH1"/>
<proteinExistence type="predicted"/>
<sequence>MGNKRNLKELSFLHVIIFLFSLNIQTNEHLLTFQAKKNEFC</sequence>
<dbReference type="EMBL" id="CP018099">
    <property type="protein sequence ID" value="APF20762.1"/>
    <property type="molecule type" value="Genomic_DNA"/>
</dbReference>
<accession>A0A1J1CFH1</accession>
<dbReference type="Proteomes" id="UP000183868">
    <property type="component" value="Chromosome"/>
</dbReference>
<reference evidence="1 2" key="1">
    <citation type="submission" date="2016-11" db="EMBL/GenBank/DDBJ databases">
        <title>Genomic analysis of Caldithrix abyssi and proposal of a novel bacterial phylum Caldithrichaeota.</title>
        <authorList>
            <person name="Kublanov I."/>
            <person name="Sigalova O."/>
            <person name="Gavrilov S."/>
            <person name="Lebedinsky A."/>
            <person name="Ivanova N."/>
            <person name="Daum C."/>
            <person name="Reddy T."/>
            <person name="Klenk H.P."/>
            <person name="Goker M."/>
            <person name="Reva O."/>
            <person name="Miroshnichenko M."/>
            <person name="Kyprides N."/>
            <person name="Woyke T."/>
            <person name="Gelfand M."/>
        </authorList>
    </citation>
    <scope>NUCLEOTIDE SEQUENCE [LARGE SCALE GENOMIC DNA]</scope>
    <source>
        <strain evidence="1 2">LF13</strain>
    </source>
</reference>
<organism evidence="1 2">
    <name type="scientific">Caldithrix abyssi DSM 13497</name>
    <dbReference type="NCBI Taxonomy" id="880073"/>
    <lineage>
        <taxon>Bacteria</taxon>
        <taxon>Pseudomonadati</taxon>
        <taxon>Calditrichota</taxon>
        <taxon>Calditrichia</taxon>
        <taxon>Calditrichales</taxon>
        <taxon>Calditrichaceae</taxon>
        <taxon>Caldithrix</taxon>
    </lineage>
</organism>
<gene>
    <name evidence="1" type="ORF">Cabys_4017</name>
</gene>
<dbReference type="KEGG" id="caby:Cabys_4017"/>
<protein>
    <submittedName>
        <fullName evidence="1">Uncharacterized protein</fullName>
    </submittedName>
</protein>
<name>A0A1J1CFH1_CALAY</name>
<evidence type="ECO:0000313" key="2">
    <source>
        <dbReference type="Proteomes" id="UP000183868"/>
    </source>
</evidence>